<name>A0A447CWF2_9BRAD</name>
<comment type="caution">
    <text evidence="3">The sequence shown here is derived from an EMBL/GenBank/DDBJ whole genome shotgun (WGS) entry which is preliminary data.</text>
</comment>
<dbReference type="CDD" id="cd13603">
    <property type="entry name" value="PBP2_TRAP_Siap_TeaA_like"/>
    <property type="match status" value="1"/>
</dbReference>
<protein>
    <submittedName>
        <fullName evidence="3">Sialic acid-binding periplasmic protein SiaP</fullName>
    </submittedName>
</protein>
<proteinExistence type="predicted"/>
<dbReference type="PANTHER" id="PTHR33376">
    <property type="match status" value="1"/>
</dbReference>
<dbReference type="Gene3D" id="3.40.190.170">
    <property type="entry name" value="Bacterial extracellular solute-binding protein, family 7"/>
    <property type="match status" value="1"/>
</dbReference>
<dbReference type="Proteomes" id="UP000289200">
    <property type="component" value="Unassembled WGS sequence"/>
</dbReference>
<keyword evidence="1 2" id="KW-0732">Signal</keyword>
<feature type="signal peptide" evidence="2">
    <location>
        <begin position="1"/>
        <end position="24"/>
    </location>
</feature>
<keyword evidence="4" id="KW-1185">Reference proteome</keyword>
<reference evidence="4" key="1">
    <citation type="submission" date="2018-10" db="EMBL/GenBank/DDBJ databases">
        <authorList>
            <person name="Peiro R."/>
            <person name="Begona"/>
            <person name="Cbmso G."/>
            <person name="Lopez M."/>
            <person name="Gonzalez S."/>
            <person name="Sacristan E."/>
            <person name="Castillo E."/>
        </authorList>
    </citation>
    <scope>NUCLEOTIDE SEQUENCE [LARGE SCALE GENOMIC DNA]</scope>
</reference>
<gene>
    <name evidence="3" type="primary">siaP</name>
    <name evidence="3" type="ORF">RHODGE_RHODGE_02799</name>
</gene>
<sequence>MTKTTTIAALLAATLVAGPGAAQSQTTLRLSEPAGPGSPEAVALAEFKAEVEGRSAGRLRIALRLGDGLAGPALPVEGLKAGTIDLYTGPLDAIRHVAPREFGALSLPWLMVSADQLRAYLAGPVFRRAEDALLQRHGVRFVSTAFTGVRTNDRIVASTRPLRSAADLVGLRIRVRPDDLADRSWRSLGAQPVALGWNEAFVALRRGLVEATVLPLGEVPTAHFAAVAPHVAVVGTAPRLWPMLIAERAWQMLGPDDRALLAEAADSAGRTYARITAEAARHDLAEMTARHGVVMSWIEVAPLRHRLAPLWRDLVVRGLLADEAFATVTAHTTDAPVAVPVAVPGRQSMRRSSTIDGDRLAFR</sequence>
<dbReference type="PANTHER" id="PTHR33376:SF4">
    <property type="entry name" value="SIALIC ACID-BINDING PERIPLASMIC PROTEIN SIAP"/>
    <property type="match status" value="1"/>
</dbReference>
<accession>A0A447CWF2</accession>
<dbReference type="InterPro" id="IPR038404">
    <property type="entry name" value="TRAP_DctP_sf"/>
</dbReference>
<dbReference type="OrthoDB" id="9803763at2"/>
<evidence type="ECO:0000313" key="3">
    <source>
        <dbReference type="EMBL" id="VCU09628.1"/>
    </source>
</evidence>
<evidence type="ECO:0000313" key="4">
    <source>
        <dbReference type="Proteomes" id="UP000289200"/>
    </source>
</evidence>
<evidence type="ECO:0000256" key="2">
    <source>
        <dbReference type="SAM" id="SignalP"/>
    </source>
</evidence>
<dbReference type="GO" id="GO:0055085">
    <property type="term" value="P:transmembrane transport"/>
    <property type="evidence" value="ECO:0007669"/>
    <property type="project" value="InterPro"/>
</dbReference>
<organism evidence="3 4">
    <name type="scientific">Rhodoplanes serenus</name>
    <dbReference type="NCBI Taxonomy" id="200615"/>
    <lineage>
        <taxon>Bacteria</taxon>
        <taxon>Pseudomonadati</taxon>
        <taxon>Pseudomonadota</taxon>
        <taxon>Alphaproteobacteria</taxon>
        <taxon>Hyphomicrobiales</taxon>
        <taxon>Nitrobacteraceae</taxon>
        <taxon>Rhodoplanes</taxon>
    </lineage>
</organism>
<dbReference type="Pfam" id="PF03480">
    <property type="entry name" value="DctP"/>
    <property type="match status" value="1"/>
</dbReference>
<dbReference type="AlphaFoldDB" id="A0A447CWF2"/>
<dbReference type="SUPFAM" id="SSF53850">
    <property type="entry name" value="Periplasmic binding protein-like II"/>
    <property type="match status" value="1"/>
</dbReference>
<dbReference type="RefSeq" id="WP_129609459.1">
    <property type="nucleotide sequence ID" value="NZ_UWOC01000150.1"/>
</dbReference>
<dbReference type="InterPro" id="IPR018389">
    <property type="entry name" value="DctP_fam"/>
</dbReference>
<evidence type="ECO:0000256" key="1">
    <source>
        <dbReference type="ARBA" id="ARBA00022729"/>
    </source>
</evidence>
<feature type="chain" id="PRO_5019503327" evidence="2">
    <location>
        <begin position="25"/>
        <end position="363"/>
    </location>
</feature>
<dbReference type="NCBIfam" id="NF037995">
    <property type="entry name" value="TRAP_S1"/>
    <property type="match status" value="1"/>
</dbReference>
<dbReference type="EMBL" id="UWOC01000150">
    <property type="protein sequence ID" value="VCU09628.1"/>
    <property type="molecule type" value="Genomic_DNA"/>
</dbReference>